<proteinExistence type="predicted"/>
<feature type="compositionally biased region" description="Low complexity" evidence="1">
    <location>
        <begin position="844"/>
        <end position="854"/>
    </location>
</feature>
<feature type="compositionally biased region" description="Basic and acidic residues" evidence="1">
    <location>
        <begin position="204"/>
        <end position="230"/>
    </location>
</feature>
<feature type="compositionally biased region" description="Basic and acidic residues" evidence="1">
    <location>
        <begin position="916"/>
        <end position="945"/>
    </location>
</feature>
<feature type="compositionally biased region" description="Basic residues" evidence="1">
    <location>
        <begin position="61"/>
        <end position="73"/>
    </location>
</feature>
<feature type="region of interest" description="Disordered" evidence="1">
    <location>
        <begin position="1"/>
        <end position="347"/>
    </location>
</feature>
<feature type="compositionally biased region" description="Basic and acidic residues" evidence="1">
    <location>
        <begin position="133"/>
        <end position="150"/>
    </location>
</feature>
<feature type="compositionally biased region" description="Polar residues" evidence="1">
    <location>
        <begin position="463"/>
        <end position="473"/>
    </location>
</feature>
<dbReference type="Proteomes" id="UP000230750">
    <property type="component" value="Unassembled WGS sequence"/>
</dbReference>
<name>A0A2G8LBT8_STIJA</name>
<dbReference type="AlphaFoldDB" id="A0A2G8LBT8"/>
<feature type="region of interest" description="Disordered" evidence="1">
    <location>
        <begin position="433"/>
        <end position="683"/>
    </location>
</feature>
<feature type="region of interest" description="Disordered" evidence="1">
    <location>
        <begin position="723"/>
        <end position="875"/>
    </location>
</feature>
<feature type="compositionally biased region" description="Basic and acidic residues" evidence="1">
    <location>
        <begin position="180"/>
        <end position="195"/>
    </location>
</feature>
<feature type="region of interest" description="Disordered" evidence="1">
    <location>
        <begin position="908"/>
        <end position="945"/>
    </location>
</feature>
<feature type="compositionally biased region" description="Basic and acidic residues" evidence="1">
    <location>
        <begin position="555"/>
        <end position="568"/>
    </location>
</feature>
<keyword evidence="3" id="KW-1185">Reference proteome</keyword>
<feature type="compositionally biased region" description="Basic and acidic residues" evidence="1">
    <location>
        <begin position="277"/>
        <end position="308"/>
    </location>
</feature>
<feature type="compositionally biased region" description="Polar residues" evidence="1">
    <location>
        <begin position="754"/>
        <end position="775"/>
    </location>
</feature>
<dbReference type="EMBL" id="MRZV01000133">
    <property type="protein sequence ID" value="PIK57726.1"/>
    <property type="molecule type" value="Genomic_DNA"/>
</dbReference>
<protein>
    <submittedName>
        <fullName evidence="2">Uncharacterized protein</fullName>
    </submittedName>
</protein>
<feature type="compositionally biased region" description="Polar residues" evidence="1">
    <location>
        <begin position="501"/>
        <end position="517"/>
    </location>
</feature>
<feature type="compositionally biased region" description="Low complexity" evidence="1">
    <location>
        <begin position="723"/>
        <end position="744"/>
    </location>
</feature>
<evidence type="ECO:0000313" key="2">
    <source>
        <dbReference type="EMBL" id="PIK57726.1"/>
    </source>
</evidence>
<feature type="compositionally biased region" description="Basic and acidic residues" evidence="1">
    <location>
        <begin position="20"/>
        <end position="34"/>
    </location>
</feature>
<feature type="compositionally biased region" description="Basic and acidic residues" evidence="1">
    <location>
        <begin position="89"/>
        <end position="98"/>
    </location>
</feature>
<feature type="compositionally biased region" description="Basic and acidic residues" evidence="1">
    <location>
        <begin position="321"/>
        <end position="343"/>
    </location>
</feature>
<evidence type="ECO:0000256" key="1">
    <source>
        <dbReference type="SAM" id="MobiDB-lite"/>
    </source>
</evidence>
<reference evidence="2 3" key="1">
    <citation type="journal article" date="2017" name="PLoS Biol.">
        <title>The sea cucumber genome provides insights into morphological evolution and visceral regeneration.</title>
        <authorList>
            <person name="Zhang X."/>
            <person name="Sun L."/>
            <person name="Yuan J."/>
            <person name="Sun Y."/>
            <person name="Gao Y."/>
            <person name="Zhang L."/>
            <person name="Li S."/>
            <person name="Dai H."/>
            <person name="Hamel J.F."/>
            <person name="Liu C."/>
            <person name="Yu Y."/>
            <person name="Liu S."/>
            <person name="Lin W."/>
            <person name="Guo K."/>
            <person name="Jin S."/>
            <person name="Xu P."/>
            <person name="Storey K.B."/>
            <person name="Huan P."/>
            <person name="Zhang T."/>
            <person name="Zhou Y."/>
            <person name="Zhang J."/>
            <person name="Lin C."/>
            <person name="Li X."/>
            <person name="Xing L."/>
            <person name="Huo D."/>
            <person name="Sun M."/>
            <person name="Wang L."/>
            <person name="Mercier A."/>
            <person name="Li F."/>
            <person name="Yang H."/>
            <person name="Xiang J."/>
        </authorList>
    </citation>
    <scope>NUCLEOTIDE SEQUENCE [LARGE SCALE GENOMIC DNA]</scope>
    <source>
        <strain evidence="2">Shaxun</strain>
        <tissue evidence="2">Muscle</tissue>
    </source>
</reference>
<evidence type="ECO:0000313" key="3">
    <source>
        <dbReference type="Proteomes" id="UP000230750"/>
    </source>
</evidence>
<feature type="compositionally biased region" description="Basic and acidic residues" evidence="1">
    <location>
        <begin position="248"/>
        <end position="268"/>
    </location>
</feature>
<feature type="compositionally biased region" description="Basic and acidic residues" evidence="1">
    <location>
        <begin position="578"/>
        <end position="636"/>
    </location>
</feature>
<accession>A0A2G8LBT8</accession>
<comment type="caution">
    <text evidence="2">The sequence shown here is derived from an EMBL/GenBank/DDBJ whole genome shotgun (WGS) entry which is preliminary data.</text>
</comment>
<feature type="compositionally biased region" description="Basic and acidic residues" evidence="1">
    <location>
        <begin position="486"/>
        <end position="499"/>
    </location>
</feature>
<feature type="compositionally biased region" description="Low complexity" evidence="1">
    <location>
        <begin position="785"/>
        <end position="814"/>
    </location>
</feature>
<feature type="compositionally biased region" description="Basic and acidic residues" evidence="1">
    <location>
        <begin position="819"/>
        <end position="836"/>
    </location>
</feature>
<feature type="compositionally biased region" description="Basic and acidic residues" evidence="1">
    <location>
        <begin position="450"/>
        <end position="462"/>
    </location>
</feature>
<feature type="compositionally biased region" description="Basic and acidic residues" evidence="1">
    <location>
        <begin position="666"/>
        <end position="683"/>
    </location>
</feature>
<feature type="compositionally biased region" description="Basic and acidic residues" evidence="1">
    <location>
        <begin position="45"/>
        <end position="55"/>
    </location>
</feature>
<feature type="compositionally biased region" description="Basic and acidic residues" evidence="1">
    <location>
        <begin position="1"/>
        <end position="12"/>
    </location>
</feature>
<gene>
    <name evidence="2" type="ORF">BSL78_05334</name>
</gene>
<sequence>MSDNVDSGKGDTGKMTATTSKDDKEKVTKSDKGEPTSTSLTKVSQKKEKNAKESKPPPSKKGSKKKKKKKSLEKKKDSAASPSQMIVNEDNHEIDSSESKSSVSRKKHKKEKQEDSEDVKTLKAKNRLPSTSPDRKDQDKRSSRKEEKHLKSSVTDNEDVDENSEVRKQKLSPEISKQNDSPELKEPLPEVDSKIKTNKRKSRKSSDTPSRREQSPVATKHKESFKEKQHSAKSPSRSLSPKGKKSRKQDDEDRKQDLQYSSAEEKKSSSRKRRKGDSHSSVDHLDDSLDKLETKEKEKEVQKKEINSSKKTSKTESQGKTSKEVVGKHNEVINKSQSEKLPKGTDLNINLEEKSEVLSRGHAKKLEQHKGNVGKPLEVLREQDIKAALENRFGKWADLDPLESQEEGFTPGNKGVSSDVNINVVQLPSNAVSENEHRLLANHPPVQRMDSVHKKGSVDSRNHSSSKTETSDLNNKRGRKVSSRSSRWEDRNDKSERKLSSVGSSTFEDQKNSSDATSRSAELEESALRLLADDYYSSSGSPEKDDRRQRRGKGSRKETFHKTKRCSETIEDGSIDGSRNRKDTRERRSDSEESLDAKRHAKRTPEKRSSKMKSDSRKKSKQSCKEEEIKERHESESDSSEDEGNFNQGKTRMRKLSTSKTSKGASKHEKGEKSGYKSHEGKNRTLTDCVEFSDCHLQEHFHRDYCHLVKTPVLRLRGGCESQFSRSADSGSSSSSSSESASEISETETAKLHQPQQNIKHMENVSDNIPVQQVDPQGETAAMLSTPSSDDSQSSKSSSSSGSSQSSSNSSSSSDSDESLSKSSEKSTSRTGEAKGRQKRKRPSSTSSSSNSERFSSRKETGEESSSDSSGNVDAYSLFDSWEDYMDSKAIHNSKEDEDQKVVDKEMKYTKAKIPPSDHTDNYEREIGRDENKTAGEEIPSHKKDSKELLLKSVVNNQVSYEAPVQQRNQTNQVSASSEMNAVRKLGNERDSKTIGNLCEKNIGSTSQMREEQRYRNRQTVYREPWRHGGRDYRRTASDGEWDRYRGVIQVKESNPFFYLKQRDKEEMLDLIYQDKVKELPPNKSRSWWCL</sequence>
<organism evidence="2 3">
    <name type="scientific">Stichopus japonicus</name>
    <name type="common">Sea cucumber</name>
    <dbReference type="NCBI Taxonomy" id="307972"/>
    <lineage>
        <taxon>Eukaryota</taxon>
        <taxon>Metazoa</taxon>
        <taxon>Echinodermata</taxon>
        <taxon>Eleutherozoa</taxon>
        <taxon>Echinozoa</taxon>
        <taxon>Holothuroidea</taxon>
        <taxon>Aspidochirotacea</taxon>
        <taxon>Aspidochirotida</taxon>
        <taxon>Stichopodidae</taxon>
        <taxon>Apostichopus</taxon>
    </lineage>
</organism>